<name>A0A7W7R3V9_KITKI</name>
<evidence type="ECO:0000313" key="3">
    <source>
        <dbReference type="EMBL" id="MBB4924864.1"/>
    </source>
</evidence>
<sequence>MNQYFAARPRAEAPLRLVCFHHAGAGAMAFVGWATRVGRHVSVVPVRLPGRESRLGEARITDVELLLRELDEHLGPMLEQGPYAFYGHSLGALVAYRFAEHRIRAGLRAPVAVLVGACMAPHLSNPLITSAGLGDTQLLDLLSSLGGVPDELLARPDWLREMLATSRADLTLGRALREGAMTPLSCPIWAFAGAQDRVATPAAVAEWERWTTAAFQFRTLAGGHFFVRDCELPELLGEMLAEPAALAAAG</sequence>
<dbReference type="PANTHER" id="PTHR11487:SF0">
    <property type="entry name" value="S-ACYL FATTY ACID SYNTHASE THIOESTERASE, MEDIUM CHAIN"/>
    <property type="match status" value="1"/>
</dbReference>
<dbReference type="Gene3D" id="3.40.50.1820">
    <property type="entry name" value="alpha/beta hydrolase"/>
    <property type="match status" value="1"/>
</dbReference>
<accession>A0A7W7R3V9</accession>
<dbReference type="PANTHER" id="PTHR11487">
    <property type="entry name" value="THIOESTERASE"/>
    <property type="match status" value="1"/>
</dbReference>
<gene>
    <name evidence="3" type="ORF">FHR34_003857</name>
</gene>
<reference evidence="3 4" key="1">
    <citation type="submission" date="2020-08" db="EMBL/GenBank/DDBJ databases">
        <title>Sequencing the genomes of 1000 actinobacteria strains.</title>
        <authorList>
            <person name="Klenk H.-P."/>
        </authorList>
    </citation>
    <scope>NUCLEOTIDE SEQUENCE [LARGE SCALE GENOMIC DNA]</scope>
    <source>
        <strain evidence="3 4">DSM 41654</strain>
    </source>
</reference>
<proteinExistence type="inferred from homology"/>
<dbReference type="Pfam" id="PF00975">
    <property type="entry name" value="Thioesterase"/>
    <property type="match status" value="1"/>
</dbReference>
<organism evidence="3 4">
    <name type="scientific">Kitasatospora kifunensis</name>
    <name type="common">Streptomyces kifunensis</name>
    <dbReference type="NCBI Taxonomy" id="58351"/>
    <lineage>
        <taxon>Bacteria</taxon>
        <taxon>Bacillati</taxon>
        <taxon>Actinomycetota</taxon>
        <taxon>Actinomycetes</taxon>
        <taxon>Kitasatosporales</taxon>
        <taxon>Streptomycetaceae</taxon>
        <taxon>Kitasatospora</taxon>
    </lineage>
</organism>
<comment type="caution">
    <text evidence="3">The sequence shown here is derived from an EMBL/GenBank/DDBJ whole genome shotgun (WGS) entry which is preliminary data.</text>
</comment>
<keyword evidence="4" id="KW-1185">Reference proteome</keyword>
<dbReference type="InterPro" id="IPR001031">
    <property type="entry name" value="Thioesterase"/>
</dbReference>
<comment type="similarity">
    <text evidence="1">Belongs to the thioesterase family.</text>
</comment>
<dbReference type="Proteomes" id="UP000540506">
    <property type="component" value="Unassembled WGS sequence"/>
</dbReference>
<dbReference type="EMBL" id="JACHJV010000001">
    <property type="protein sequence ID" value="MBB4924864.1"/>
    <property type="molecule type" value="Genomic_DNA"/>
</dbReference>
<dbReference type="AlphaFoldDB" id="A0A7W7R3V9"/>
<dbReference type="GO" id="GO:0008610">
    <property type="term" value="P:lipid biosynthetic process"/>
    <property type="evidence" value="ECO:0007669"/>
    <property type="project" value="TreeGrafter"/>
</dbReference>
<feature type="domain" description="Thioesterase" evidence="2">
    <location>
        <begin position="16"/>
        <end position="229"/>
    </location>
</feature>
<dbReference type="InterPro" id="IPR029058">
    <property type="entry name" value="AB_hydrolase_fold"/>
</dbReference>
<evidence type="ECO:0000259" key="2">
    <source>
        <dbReference type="Pfam" id="PF00975"/>
    </source>
</evidence>
<evidence type="ECO:0000256" key="1">
    <source>
        <dbReference type="ARBA" id="ARBA00007169"/>
    </source>
</evidence>
<dbReference type="RefSeq" id="WP_184936737.1">
    <property type="nucleotide sequence ID" value="NZ_JACHJV010000001.1"/>
</dbReference>
<protein>
    <submittedName>
        <fullName evidence="3">Surfactin synthase thioesterase subunit</fullName>
    </submittedName>
</protein>
<dbReference type="InterPro" id="IPR012223">
    <property type="entry name" value="TEII"/>
</dbReference>
<dbReference type="SUPFAM" id="SSF53474">
    <property type="entry name" value="alpha/beta-Hydrolases"/>
    <property type="match status" value="1"/>
</dbReference>
<evidence type="ECO:0000313" key="4">
    <source>
        <dbReference type="Proteomes" id="UP000540506"/>
    </source>
</evidence>